<dbReference type="Proteomes" id="UP000271162">
    <property type="component" value="Unassembled WGS sequence"/>
</dbReference>
<evidence type="ECO:0000313" key="6">
    <source>
        <dbReference type="WBParaSite" id="NBR_0001994301-mRNA-1"/>
    </source>
</evidence>
<dbReference type="WBParaSite" id="NBR_0001994301-mRNA-1">
    <property type="protein sequence ID" value="NBR_0001994301-mRNA-1"/>
    <property type="gene ID" value="NBR_0001994301"/>
</dbReference>
<keyword evidence="3" id="KW-0677">Repeat</keyword>
<dbReference type="EMBL" id="UYSL01024646">
    <property type="protein sequence ID" value="VDL83680.1"/>
    <property type="molecule type" value="Genomic_DNA"/>
</dbReference>
<evidence type="ECO:0000256" key="1">
    <source>
        <dbReference type="ARBA" id="ARBA00004496"/>
    </source>
</evidence>
<dbReference type="Pfam" id="PF13181">
    <property type="entry name" value="TPR_8"/>
    <property type="match status" value="1"/>
</dbReference>
<evidence type="ECO:0000313" key="5">
    <source>
        <dbReference type="Proteomes" id="UP000271162"/>
    </source>
</evidence>
<dbReference type="PANTHER" id="PTHR45954">
    <property type="entry name" value="LD33695P"/>
    <property type="match status" value="1"/>
</dbReference>
<comment type="subcellular location">
    <subcellularLocation>
        <location evidence="1">Cytoplasm</location>
    </subcellularLocation>
</comment>
<sequence>MRPILSSRAALLSKKLGDYNTRGVIYGSIGNILHLLGEYKEAIHFHTWVRLYPPFVTKIDVASLQRWKAATHCGDDVGQCRALQNLGNEYANLKNYSKAIEYHALVIIY</sequence>
<dbReference type="InterPro" id="IPR052386">
    <property type="entry name" value="GPSM"/>
</dbReference>
<reference evidence="6" key="1">
    <citation type="submission" date="2017-02" db="UniProtKB">
        <authorList>
            <consortium name="WormBaseParasite"/>
        </authorList>
    </citation>
    <scope>IDENTIFICATION</scope>
</reference>
<protein>
    <submittedName>
        <fullName evidence="6">TPR_REGION domain-containing protein</fullName>
    </submittedName>
</protein>
<evidence type="ECO:0000256" key="2">
    <source>
        <dbReference type="ARBA" id="ARBA00022490"/>
    </source>
</evidence>
<name>A0A0N4YRS1_NIPBR</name>
<evidence type="ECO:0000256" key="3">
    <source>
        <dbReference type="ARBA" id="ARBA00022737"/>
    </source>
</evidence>
<accession>A0A0N4YRS1</accession>
<dbReference type="SUPFAM" id="SSF48452">
    <property type="entry name" value="TPR-like"/>
    <property type="match status" value="1"/>
</dbReference>
<gene>
    <name evidence="4" type="ORF">NBR_LOCUS19944</name>
</gene>
<keyword evidence="2" id="KW-0963">Cytoplasm</keyword>
<dbReference type="GO" id="GO:0000132">
    <property type="term" value="P:establishment of mitotic spindle orientation"/>
    <property type="evidence" value="ECO:0007669"/>
    <property type="project" value="TreeGrafter"/>
</dbReference>
<dbReference type="AlphaFoldDB" id="A0A0N4YRS1"/>
<dbReference type="Gene3D" id="1.25.40.10">
    <property type="entry name" value="Tetratricopeptide repeat domain"/>
    <property type="match status" value="1"/>
</dbReference>
<keyword evidence="5" id="KW-1185">Reference proteome</keyword>
<organism evidence="6">
    <name type="scientific">Nippostrongylus brasiliensis</name>
    <name type="common">Rat hookworm</name>
    <dbReference type="NCBI Taxonomy" id="27835"/>
    <lineage>
        <taxon>Eukaryota</taxon>
        <taxon>Metazoa</taxon>
        <taxon>Ecdysozoa</taxon>
        <taxon>Nematoda</taxon>
        <taxon>Chromadorea</taxon>
        <taxon>Rhabditida</taxon>
        <taxon>Rhabditina</taxon>
        <taxon>Rhabditomorpha</taxon>
        <taxon>Strongyloidea</taxon>
        <taxon>Heligmosomidae</taxon>
        <taxon>Nippostrongylus</taxon>
    </lineage>
</organism>
<dbReference type="GO" id="GO:0005092">
    <property type="term" value="F:GDP-dissociation inhibitor activity"/>
    <property type="evidence" value="ECO:0007669"/>
    <property type="project" value="TreeGrafter"/>
</dbReference>
<reference evidence="4 5" key="2">
    <citation type="submission" date="2018-11" db="EMBL/GenBank/DDBJ databases">
        <authorList>
            <consortium name="Pathogen Informatics"/>
        </authorList>
    </citation>
    <scope>NUCLEOTIDE SEQUENCE [LARGE SCALE GENOMIC DNA]</scope>
</reference>
<dbReference type="PANTHER" id="PTHR45954:SF1">
    <property type="entry name" value="LD33695P"/>
    <property type="match status" value="1"/>
</dbReference>
<evidence type="ECO:0000313" key="4">
    <source>
        <dbReference type="EMBL" id="VDL83680.1"/>
    </source>
</evidence>
<dbReference type="InterPro" id="IPR011990">
    <property type="entry name" value="TPR-like_helical_dom_sf"/>
</dbReference>
<dbReference type="InterPro" id="IPR019734">
    <property type="entry name" value="TPR_rpt"/>
</dbReference>
<dbReference type="GO" id="GO:0001965">
    <property type="term" value="F:G-protein alpha-subunit binding"/>
    <property type="evidence" value="ECO:0007669"/>
    <property type="project" value="TreeGrafter"/>
</dbReference>
<proteinExistence type="predicted"/>
<dbReference type="GO" id="GO:0005938">
    <property type="term" value="C:cell cortex"/>
    <property type="evidence" value="ECO:0007669"/>
    <property type="project" value="TreeGrafter"/>
</dbReference>
<dbReference type="OMA" id="KAATHCG"/>